<organism evidence="2 3">
    <name type="scientific">Phaeosphaeria nodorum (strain SN15 / ATCC MYA-4574 / FGSC 10173)</name>
    <name type="common">Glume blotch fungus</name>
    <name type="synonym">Parastagonospora nodorum</name>
    <dbReference type="NCBI Taxonomy" id="321614"/>
    <lineage>
        <taxon>Eukaryota</taxon>
        <taxon>Fungi</taxon>
        <taxon>Dikarya</taxon>
        <taxon>Ascomycota</taxon>
        <taxon>Pezizomycotina</taxon>
        <taxon>Dothideomycetes</taxon>
        <taxon>Pleosporomycetidae</taxon>
        <taxon>Pleosporales</taxon>
        <taxon>Pleosporineae</taxon>
        <taxon>Phaeosphaeriaceae</taxon>
        <taxon>Parastagonospora</taxon>
    </lineage>
</organism>
<accession>A0A7U2EY26</accession>
<dbReference type="OrthoDB" id="3787262at2759"/>
<dbReference type="EMBL" id="CP069025">
    <property type="protein sequence ID" value="QRC93140.1"/>
    <property type="molecule type" value="Genomic_DNA"/>
</dbReference>
<dbReference type="AlphaFoldDB" id="A0A7U2EY26"/>
<keyword evidence="3" id="KW-1185">Reference proteome</keyword>
<evidence type="ECO:0000313" key="3">
    <source>
        <dbReference type="Proteomes" id="UP000663193"/>
    </source>
</evidence>
<reference evidence="3" key="1">
    <citation type="journal article" date="2021" name="BMC Genomics">
        <title>Chromosome-level genome assembly and manually-curated proteome of model necrotroph Parastagonospora nodorum Sn15 reveals a genome-wide trove of candidate effector homologs, and redundancy of virulence-related functions within an accessory chromosome.</title>
        <authorList>
            <person name="Bertazzoni S."/>
            <person name="Jones D.A.B."/>
            <person name="Phan H.T."/>
            <person name="Tan K.-C."/>
            <person name="Hane J.K."/>
        </authorList>
    </citation>
    <scope>NUCLEOTIDE SEQUENCE [LARGE SCALE GENOMIC DNA]</scope>
    <source>
        <strain evidence="3">SN15 / ATCC MYA-4574 / FGSC 10173)</strain>
    </source>
</reference>
<name>A0A7U2EY26_PHANO</name>
<sequence>MSANTSSLDPSAPAFVPDNKASSSTSAPRTIENQGEPDDDLGMPNDDIKDPLAYRTVDNLVALLMYPGKGMLYPEDKHGNTMHDRVLIRLDWVKRTVSEKHFIFDSAKGRSVLRGDSKIRTHGRLAGLPMRYYNWLCGNDIDESFFRGYKEQLWLWRVGFVRYG</sequence>
<protein>
    <submittedName>
        <fullName evidence="2">Uncharacterized protein</fullName>
    </submittedName>
</protein>
<dbReference type="RefSeq" id="XP_001793945.1">
    <property type="nucleotide sequence ID" value="XM_001793893.1"/>
</dbReference>
<feature type="compositionally biased region" description="Polar residues" evidence="1">
    <location>
        <begin position="20"/>
        <end position="33"/>
    </location>
</feature>
<evidence type="ECO:0000313" key="2">
    <source>
        <dbReference type="EMBL" id="QRC93140.1"/>
    </source>
</evidence>
<dbReference type="Proteomes" id="UP000663193">
    <property type="component" value="Chromosome 3"/>
</dbReference>
<feature type="region of interest" description="Disordered" evidence="1">
    <location>
        <begin position="1"/>
        <end position="47"/>
    </location>
</feature>
<proteinExistence type="predicted"/>
<gene>
    <name evidence="2" type="ORF">JI435_033770</name>
</gene>
<evidence type="ECO:0000256" key="1">
    <source>
        <dbReference type="SAM" id="MobiDB-lite"/>
    </source>
</evidence>
<dbReference type="VEuPathDB" id="FungiDB:JI435_033770"/>
<dbReference type="KEGG" id="pno:SNOG_03377"/>